<keyword evidence="1" id="KW-0175">Coiled coil</keyword>
<organism evidence="3 4">
    <name type="scientific">Paracoccidioides brasiliensis</name>
    <dbReference type="NCBI Taxonomy" id="121759"/>
    <lineage>
        <taxon>Eukaryota</taxon>
        <taxon>Fungi</taxon>
        <taxon>Dikarya</taxon>
        <taxon>Ascomycota</taxon>
        <taxon>Pezizomycotina</taxon>
        <taxon>Eurotiomycetes</taxon>
        <taxon>Eurotiomycetidae</taxon>
        <taxon>Onygenales</taxon>
        <taxon>Ajellomycetaceae</taxon>
        <taxon>Paracoccidioides</taxon>
    </lineage>
</organism>
<feature type="coiled-coil region" evidence="1">
    <location>
        <begin position="86"/>
        <end position="113"/>
    </location>
</feature>
<feature type="region of interest" description="Disordered" evidence="2">
    <location>
        <begin position="1"/>
        <end position="35"/>
    </location>
</feature>
<gene>
    <name evidence="3" type="ORF">ACO22_04249</name>
</gene>
<dbReference type="Proteomes" id="UP000242814">
    <property type="component" value="Unassembled WGS sequence"/>
</dbReference>
<accession>A0A1D2JDM5</accession>
<protein>
    <submittedName>
        <fullName evidence="3">Uncharacterized protein</fullName>
    </submittedName>
</protein>
<evidence type="ECO:0000313" key="4">
    <source>
        <dbReference type="Proteomes" id="UP000242814"/>
    </source>
</evidence>
<proteinExistence type="predicted"/>
<evidence type="ECO:0000256" key="1">
    <source>
        <dbReference type="SAM" id="Coils"/>
    </source>
</evidence>
<dbReference type="VEuPathDB" id="FungiDB:PADG_08422"/>
<dbReference type="EMBL" id="LZYO01000164">
    <property type="protein sequence ID" value="ODH27252.1"/>
    <property type="molecule type" value="Genomic_DNA"/>
</dbReference>
<comment type="caution">
    <text evidence="3">The sequence shown here is derived from an EMBL/GenBank/DDBJ whole genome shotgun (WGS) entry which is preliminary data.</text>
</comment>
<name>A0A1D2JDM5_PARBR</name>
<sequence>MVSPLLSPVVNNTEPSHNGPLSKDPRKSKPDPIKFDPISALKEFASITASITTTSGERDRLKKRSQAEATALRRATDRNFKYPSIAKRLKTGKEQLDSELARVDEKLRSYEKMQDHLIKLLASNFNSAQQWAESQLKLEDVKRDLSQATADIEQRINSTNIELKNVKDELIAKHSDQQSSLGSIITDKVKSMGLEILEKQQQHMDSYICTIADERKRTELSIKAREEDLSNRLEIVGRKISEQQRLCSVLGEKWDSLPVTNNGTTIGAIAEIMGQVQNLRHVQEAKDEAIADELDKFEYRVASMENELAKLKQMVGNSTQPSSVAVPAVKAEIEEIQQTLHGLNQFLENQSQLQQAHQTALHSLETRYNHLSTEPIVQHMVAAMQEMYPHASSVQQEIVGIKETTNKLITTINSIRGEIRTAENSRTALVTDMTAERDRMTHEIGYLRSRTDALSHENLLSKVDDVEKLLRSRLDDVENVVADKLAACIDELSEHYSQEPLKLQGALCFIGECKVRKQ</sequence>
<feature type="compositionally biased region" description="Basic and acidic residues" evidence="2">
    <location>
        <begin position="23"/>
        <end position="34"/>
    </location>
</feature>
<evidence type="ECO:0000256" key="2">
    <source>
        <dbReference type="SAM" id="MobiDB-lite"/>
    </source>
</evidence>
<evidence type="ECO:0000313" key="3">
    <source>
        <dbReference type="EMBL" id="ODH27252.1"/>
    </source>
</evidence>
<reference evidence="3 4" key="1">
    <citation type="submission" date="2016-06" db="EMBL/GenBank/DDBJ databases">
        <authorList>
            <person name="Kjaerup R.B."/>
            <person name="Dalgaard T.S."/>
            <person name="Juul-Madsen H.R."/>
        </authorList>
    </citation>
    <scope>NUCLEOTIDE SEQUENCE [LARGE SCALE GENOMIC DNA]</scope>
    <source>
        <strain evidence="3 4">Pb300</strain>
    </source>
</reference>
<dbReference type="VEuPathDB" id="FungiDB:PABG_07351"/>
<dbReference type="AlphaFoldDB" id="A0A1D2JDM5"/>